<feature type="compositionally biased region" description="Basic and acidic residues" evidence="1">
    <location>
        <begin position="57"/>
        <end position="76"/>
    </location>
</feature>
<reference evidence="2 3" key="1">
    <citation type="journal article" date="2019" name="Commun. Biol.">
        <title>The bagworm genome reveals a unique fibroin gene that provides high tensile strength.</title>
        <authorList>
            <person name="Kono N."/>
            <person name="Nakamura H."/>
            <person name="Ohtoshi R."/>
            <person name="Tomita M."/>
            <person name="Numata K."/>
            <person name="Arakawa K."/>
        </authorList>
    </citation>
    <scope>NUCLEOTIDE SEQUENCE [LARGE SCALE GENOMIC DNA]</scope>
</reference>
<protein>
    <submittedName>
        <fullName evidence="2">Uncharacterized protein</fullName>
    </submittedName>
</protein>
<evidence type="ECO:0000256" key="1">
    <source>
        <dbReference type="SAM" id="MobiDB-lite"/>
    </source>
</evidence>
<gene>
    <name evidence="2" type="ORF">EVAR_62433_1</name>
</gene>
<comment type="caution">
    <text evidence="2">The sequence shown here is derived from an EMBL/GenBank/DDBJ whole genome shotgun (WGS) entry which is preliminary data.</text>
</comment>
<accession>A0A4C1Z925</accession>
<feature type="region of interest" description="Disordered" evidence="1">
    <location>
        <begin position="54"/>
        <end position="76"/>
    </location>
</feature>
<evidence type="ECO:0000313" key="2">
    <source>
        <dbReference type="EMBL" id="GBP83419.1"/>
    </source>
</evidence>
<sequence>MEEYEAMLATLDDSKPEHEAVLDKVDADFLRIFELADSIQLAFKDIGCGIRLKKKSQKENDVRDTGIGKSREANEN</sequence>
<proteinExistence type="predicted"/>
<evidence type="ECO:0000313" key="3">
    <source>
        <dbReference type="Proteomes" id="UP000299102"/>
    </source>
</evidence>
<keyword evidence="3" id="KW-1185">Reference proteome</keyword>
<organism evidence="2 3">
    <name type="scientific">Eumeta variegata</name>
    <name type="common">Bagworm moth</name>
    <name type="synonym">Eumeta japonica</name>
    <dbReference type="NCBI Taxonomy" id="151549"/>
    <lineage>
        <taxon>Eukaryota</taxon>
        <taxon>Metazoa</taxon>
        <taxon>Ecdysozoa</taxon>
        <taxon>Arthropoda</taxon>
        <taxon>Hexapoda</taxon>
        <taxon>Insecta</taxon>
        <taxon>Pterygota</taxon>
        <taxon>Neoptera</taxon>
        <taxon>Endopterygota</taxon>
        <taxon>Lepidoptera</taxon>
        <taxon>Glossata</taxon>
        <taxon>Ditrysia</taxon>
        <taxon>Tineoidea</taxon>
        <taxon>Psychidae</taxon>
        <taxon>Oiketicinae</taxon>
        <taxon>Eumeta</taxon>
    </lineage>
</organism>
<dbReference type="EMBL" id="BGZK01001620">
    <property type="protein sequence ID" value="GBP83419.1"/>
    <property type="molecule type" value="Genomic_DNA"/>
</dbReference>
<dbReference type="Proteomes" id="UP000299102">
    <property type="component" value="Unassembled WGS sequence"/>
</dbReference>
<name>A0A4C1Z925_EUMVA</name>
<dbReference type="AlphaFoldDB" id="A0A4C1Z925"/>